<dbReference type="AlphaFoldDB" id="A0A1F5ENV1"/>
<name>A0A1F5ENV1_9BACT</name>
<accession>A0A1F5ENV1</accession>
<reference evidence="1 2" key="1">
    <citation type="journal article" date="2016" name="Nat. Commun.">
        <title>Thousands of microbial genomes shed light on interconnected biogeochemical processes in an aquifer system.</title>
        <authorList>
            <person name="Anantharaman K."/>
            <person name="Brown C.T."/>
            <person name="Hug L.A."/>
            <person name="Sharon I."/>
            <person name="Castelle C.J."/>
            <person name="Probst A.J."/>
            <person name="Thomas B.C."/>
            <person name="Singh A."/>
            <person name="Wilkins M.J."/>
            <person name="Karaoz U."/>
            <person name="Brodie E.L."/>
            <person name="Williams K.H."/>
            <person name="Hubbard S.S."/>
            <person name="Banfield J.F."/>
        </authorList>
    </citation>
    <scope>NUCLEOTIDE SEQUENCE [LARGE SCALE GENOMIC DNA]</scope>
</reference>
<protein>
    <submittedName>
        <fullName evidence="1">Uncharacterized protein</fullName>
    </submittedName>
</protein>
<sequence length="126" mass="14216">MGKTMKKILFVSSVFLFLFLSQILTIHGSHLKGACFIIGSYHDGGIYVFEVADKVSSDYYAEHIAIWDVSFTKTRKICEGSEEFTKIKNVIDEELEYQKNNGSETTYPAIKLPSINKADVSLKLPQ</sequence>
<evidence type="ECO:0000313" key="2">
    <source>
        <dbReference type="Proteomes" id="UP000185891"/>
    </source>
</evidence>
<evidence type="ECO:0000313" key="1">
    <source>
        <dbReference type="EMBL" id="OGD69073.1"/>
    </source>
</evidence>
<dbReference type="Proteomes" id="UP000185891">
    <property type="component" value="Unassembled WGS sequence"/>
</dbReference>
<dbReference type="EMBL" id="MFAA01000016">
    <property type="protein sequence ID" value="OGD69073.1"/>
    <property type="molecule type" value="Genomic_DNA"/>
</dbReference>
<comment type="caution">
    <text evidence="1">The sequence shown here is derived from an EMBL/GenBank/DDBJ whole genome shotgun (WGS) entry which is preliminary data.</text>
</comment>
<gene>
    <name evidence="1" type="ORF">A3E89_02155</name>
</gene>
<organism evidence="1 2">
    <name type="scientific">Candidatus Campbellbacteria bacterium RIFCSPHIGHO2_12_FULL_35_10</name>
    <dbReference type="NCBI Taxonomy" id="1797578"/>
    <lineage>
        <taxon>Bacteria</taxon>
        <taxon>Candidatus Campbelliibacteriota</taxon>
    </lineage>
</organism>
<proteinExistence type="predicted"/>